<protein>
    <submittedName>
        <fullName evidence="1">Uncharacterized protein</fullName>
    </submittedName>
</protein>
<dbReference type="AlphaFoldDB" id="A0A0E9RTQ0"/>
<accession>A0A0E9RTQ0</accession>
<organism evidence="1">
    <name type="scientific">Anguilla anguilla</name>
    <name type="common">European freshwater eel</name>
    <name type="synonym">Muraena anguilla</name>
    <dbReference type="NCBI Taxonomy" id="7936"/>
    <lineage>
        <taxon>Eukaryota</taxon>
        <taxon>Metazoa</taxon>
        <taxon>Chordata</taxon>
        <taxon>Craniata</taxon>
        <taxon>Vertebrata</taxon>
        <taxon>Euteleostomi</taxon>
        <taxon>Actinopterygii</taxon>
        <taxon>Neopterygii</taxon>
        <taxon>Teleostei</taxon>
        <taxon>Anguilliformes</taxon>
        <taxon>Anguillidae</taxon>
        <taxon>Anguilla</taxon>
    </lineage>
</organism>
<name>A0A0E9RTQ0_ANGAN</name>
<dbReference type="EMBL" id="GBXM01076762">
    <property type="protein sequence ID" value="JAH31815.1"/>
    <property type="molecule type" value="Transcribed_RNA"/>
</dbReference>
<sequence>MPQLQGKDDISTIAGYYELKNEIPFPFICKAEI</sequence>
<reference evidence="1" key="2">
    <citation type="journal article" date="2015" name="Fish Shellfish Immunol.">
        <title>Early steps in the European eel (Anguilla anguilla)-Vibrio vulnificus interaction in the gills: Role of the RtxA13 toxin.</title>
        <authorList>
            <person name="Callol A."/>
            <person name="Pajuelo D."/>
            <person name="Ebbesson L."/>
            <person name="Teles M."/>
            <person name="MacKenzie S."/>
            <person name="Amaro C."/>
        </authorList>
    </citation>
    <scope>NUCLEOTIDE SEQUENCE</scope>
</reference>
<evidence type="ECO:0000313" key="1">
    <source>
        <dbReference type="EMBL" id="JAH31815.1"/>
    </source>
</evidence>
<proteinExistence type="predicted"/>
<reference evidence="1" key="1">
    <citation type="submission" date="2014-11" db="EMBL/GenBank/DDBJ databases">
        <authorList>
            <person name="Amaro Gonzalez C."/>
        </authorList>
    </citation>
    <scope>NUCLEOTIDE SEQUENCE</scope>
</reference>